<dbReference type="AlphaFoldDB" id="A0ABD2BTB3"/>
<reference evidence="1 2" key="1">
    <citation type="journal article" date="2024" name="Ann. Entomol. Soc. Am.">
        <title>Genomic analyses of the southern and eastern yellowjacket wasps (Hymenoptera: Vespidae) reveal evolutionary signatures of social life.</title>
        <authorList>
            <person name="Catto M.A."/>
            <person name="Caine P.B."/>
            <person name="Orr S.E."/>
            <person name="Hunt B.G."/>
            <person name="Goodisman M.A.D."/>
        </authorList>
    </citation>
    <scope>NUCLEOTIDE SEQUENCE [LARGE SCALE GENOMIC DNA]</scope>
    <source>
        <strain evidence="1">233</strain>
        <tissue evidence="1">Head and thorax</tissue>
    </source>
</reference>
<accession>A0ABD2BTB3</accession>
<comment type="caution">
    <text evidence="1">The sequence shown here is derived from an EMBL/GenBank/DDBJ whole genome shotgun (WGS) entry which is preliminary data.</text>
</comment>
<evidence type="ECO:0000313" key="2">
    <source>
        <dbReference type="Proteomes" id="UP001607302"/>
    </source>
</evidence>
<organism evidence="1 2">
    <name type="scientific">Vespula squamosa</name>
    <name type="common">Southern yellow jacket</name>
    <name type="synonym">Wasp</name>
    <dbReference type="NCBI Taxonomy" id="30214"/>
    <lineage>
        <taxon>Eukaryota</taxon>
        <taxon>Metazoa</taxon>
        <taxon>Ecdysozoa</taxon>
        <taxon>Arthropoda</taxon>
        <taxon>Hexapoda</taxon>
        <taxon>Insecta</taxon>
        <taxon>Pterygota</taxon>
        <taxon>Neoptera</taxon>
        <taxon>Endopterygota</taxon>
        <taxon>Hymenoptera</taxon>
        <taxon>Apocrita</taxon>
        <taxon>Aculeata</taxon>
        <taxon>Vespoidea</taxon>
        <taxon>Vespidae</taxon>
        <taxon>Vespinae</taxon>
        <taxon>Vespula</taxon>
    </lineage>
</organism>
<proteinExistence type="predicted"/>
<dbReference type="Proteomes" id="UP001607302">
    <property type="component" value="Unassembled WGS sequence"/>
</dbReference>
<dbReference type="EMBL" id="JAUDFV010000056">
    <property type="protein sequence ID" value="KAL2736009.1"/>
    <property type="molecule type" value="Genomic_DNA"/>
</dbReference>
<evidence type="ECO:0000313" key="1">
    <source>
        <dbReference type="EMBL" id="KAL2736009.1"/>
    </source>
</evidence>
<gene>
    <name evidence="1" type="ORF">V1478_002693</name>
</gene>
<sequence length="103" mass="11852">MVEIKRNKRNVILASSTYIDAVYVGRRSLHLTRCTIRPYKGTMKRHFQCVGKLGRSTQQSLRQVLISDDRTSTDVYGNPYLSVSRSVYPAFICTKEESGYREV</sequence>
<protein>
    <submittedName>
        <fullName evidence="1">Uncharacterized protein</fullName>
    </submittedName>
</protein>
<keyword evidence="2" id="KW-1185">Reference proteome</keyword>
<name>A0ABD2BTB3_VESSQ</name>